<dbReference type="InterPro" id="IPR011701">
    <property type="entry name" value="MFS"/>
</dbReference>
<dbReference type="EMBL" id="CP036267">
    <property type="protein sequence ID" value="QDT32904.1"/>
    <property type="molecule type" value="Genomic_DNA"/>
</dbReference>
<feature type="transmembrane region" description="Helical" evidence="7">
    <location>
        <begin position="241"/>
        <end position="267"/>
    </location>
</feature>
<feature type="transmembrane region" description="Helical" evidence="7">
    <location>
        <begin position="88"/>
        <end position="106"/>
    </location>
</feature>
<dbReference type="PROSITE" id="PS50850">
    <property type="entry name" value="MFS"/>
    <property type="match status" value="1"/>
</dbReference>
<evidence type="ECO:0000256" key="6">
    <source>
        <dbReference type="ARBA" id="ARBA00023136"/>
    </source>
</evidence>
<dbReference type="OrthoDB" id="9773404at2"/>
<protein>
    <submittedName>
        <fullName evidence="9">Putative nitrate transporter NarT</fullName>
    </submittedName>
</protein>
<dbReference type="GO" id="GO:0042128">
    <property type="term" value="P:nitrate assimilation"/>
    <property type="evidence" value="ECO:0007669"/>
    <property type="project" value="UniProtKB-KW"/>
</dbReference>
<dbReference type="Gene3D" id="1.20.1250.20">
    <property type="entry name" value="MFS general substrate transporter like domains"/>
    <property type="match status" value="2"/>
</dbReference>
<evidence type="ECO:0000256" key="2">
    <source>
        <dbReference type="ARBA" id="ARBA00008432"/>
    </source>
</evidence>
<keyword evidence="5" id="KW-0534">Nitrate assimilation</keyword>
<evidence type="ECO:0000313" key="9">
    <source>
        <dbReference type="EMBL" id="QDT32904.1"/>
    </source>
</evidence>
<keyword evidence="4 7" id="KW-1133">Transmembrane helix</keyword>
<gene>
    <name evidence="9" type="primary">narT</name>
    <name evidence="9" type="ORF">Mal48_21520</name>
</gene>
<name>A0A517QMN5_9PLAN</name>
<feature type="transmembrane region" description="Helical" evidence="7">
    <location>
        <begin position="27"/>
        <end position="46"/>
    </location>
</feature>
<evidence type="ECO:0000259" key="8">
    <source>
        <dbReference type="PROSITE" id="PS50850"/>
    </source>
</evidence>
<keyword evidence="3 7" id="KW-0812">Transmembrane</keyword>
<dbReference type="RefSeq" id="WP_145198525.1">
    <property type="nucleotide sequence ID" value="NZ_CP036267.1"/>
</dbReference>
<evidence type="ECO:0000256" key="7">
    <source>
        <dbReference type="SAM" id="Phobius"/>
    </source>
</evidence>
<feature type="transmembrane region" description="Helical" evidence="7">
    <location>
        <begin position="279"/>
        <end position="299"/>
    </location>
</feature>
<dbReference type="Proteomes" id="UP000315724">
    <property type="component" value="Chromosome"/>
</dbReference>
<feature type="transmembrane region" description="Helical" evidence="7">
    <location>
        <begin position="185"/>
        <end position="204"/>
    </location>
</feature>
<keyword evidence="6 7" id="KW-0472">Membrane</keyword>
<dbReference type="PANTHER" id="PTHR23515">
    <property type="entry name" value="HIGH-AFFINITY NITRATE TRANSPORTER 2.3"/>
    <property type="match status" value="1"/>
</dbReference>
<keyword evidence="10" id="KW-1185">Reference proteome</keyword>
<feature type="transmembrane region" description="Helical" evidence="7">
    <location>
        <begin position="319"/>
        <end position="337"/>
    </location>
</feature>
<accession>A0A517QMN5</accession>
<dbReference type="GO" id="GO:0016020">
    <property type="term" value="C:membrane"/>
    <property type="evidence" value="ECO:0007669"/>
    <property type="project" value="UniProtKB-SubCell"/>
</dbReference>
<dbReference type="KEGG" id="tpol:Mal48_21520"/>
<comment type="similarity">
    <text evidence="2">Belongs to the major facilitator superfamily. Nitrate/nitrite porter (TC 2.A.1.8) family.</text>
</comment>
<feature type="transmembrane region" description="Helical" evidence="7">
    <location>
        <begin position="158"/>
        <end position="178"/>
    </location>
</feature>
<evidence type="ECO:0000256" key="5">
    <source>
        <dbReference type="ARBA" id="ARBA00023063"/>
    </source>
</evidence>
<proteinExistence type="inferred from homology"/>
<dbReference type="Pfam" id="PF07690">
    <property type="entry name" value="MFS_1"/>
    <property type="match status" value="1"/>
</dbReference>
<evidence type="ECO:0000256" key="1">
    <source>
        <dbReference type="ARBA" id="ARBA00004141"/>
    </source>
</evidence>
<organism evidence="9 10">
    <name type="scientific">Thalassoglobus polymorphus</name>
    <dbReference type="NCBI Taxonomy" id="2527994"/>
    <lineage>
        <taxon>Bacteria</taxon>
        <taxon>Pseudomonadati</taxon>
        <taxon>Planctomycetota</taxon>
        <taxon>Planctomycetia</taxon>
        <taxon>Planctomycetales</taxon>
        <taxon>Planctomycetaceae</taxon>
        <taxon>Thalassoglobus</taxon>
    </lineage>
</organism>
<dbReference type="InterPro" id="IPR036259">
    <property type="entry name" value="MFS_trans_sf"/>
</dbReference>
<feature type="transmembrane region" description="Helical" evidence="7">
    <location>
        <begin position="405"/>
        <end position="428"/>
    </location>
</feature>
<reference evidence="9 10" key="1">
    <citation type="submission" date="2019-02" db="EMBL/GenBank/DDBJ databases">
        <title>Deep-cultivation of Planctomycetes and their phenomic and genomic characterization uncovers novel biology.</title>
        <authorList>
            <person name="Wiegand S."/>
            <person name="Jogler M."/>
            <person name="Boedeker C."/>
            <person name="Pinto D."/>
            <person name="Vollmers J."/>
            <person name="Rivas-Marin E."/>
            <person name="Kohn T."/>
            <person name="Peeters S.H."/>
            <person name="Heuer A."/>
            <person name="Rast P."/>
            <person name="Oberbeckmann S."/>
            <person name="Bunk B."/>
            <person name="Jeske O."/>
            <person name="Meyerdierks A."/>
            <person name="Storesund J.E."/>
            <person name="Kallscheuer N."/>
            <person name="Luecker S."/>
            <person name="Lage O.M."/>
            <person name="Pohl T."/>
            <person name="Merkel B.J."/>
            <person name="Hornburger P."/>
            <person name="Mueller R.-W."/>
            <person name="Bruemmer F."/>
            <person name="Labrenz M."/>
            <person name="Spormann A.M."/>
            <person name="Op den Camp H."/>
            <person name="Overmann J."/>
            <person name="Amann R."/>
            <person name="Jetten M.S.M."/>
            <person name="Mascher T."/>
            <person name="Medema M.H."/>
            <person name="Devos D.P."/>
            <person name="Kaster A.-K."/>
            <person name="Ovreas L."/>
            <person name="Rohde M."/>
            <person name="Galperin M.Y."/>
            <person name="Jogler C."/>
        </authorList>
    </citation>
    <scope>NUCLEOTIDE SEQUENCE [LARGE SCALE GENOMIC DNA]</scope>
    <source>
        <strain evidence="9 10">Mal48</strain>
    </source>
</reference>
<evidence type="ECO:0000313" key="10">
    <source>
        <dbReference type="Proteomes" id="UP000315724"/>
    </source>
</evidence>
<dbReference type="InterPro" id="IPR044772">
    <property type="entry name" value="NO3_transporter"/>
</dbReference>
<feature type="transmembrane region" description="Helical" evidence="7">
    <location>
        <begin position="379"/>
        <end position="398"/>
    </location>
</feature>
<comment type="subcellular location">
    <subcellularLocation>
        <location evidence="1">Membrane</location>
        <topology evidence="1">Multi-pass membrane protein</topology>
    </subcellularLocation>
</comment>
<dbReference type="InterPro" id="IPR020846">
    <property type="entry name" value="MFS_dom"/>
</dbReference>
<dbReference type="AlphaFoldDB" id="A0A517QMN5"/>
<feature type="domain" description="Major facilitator superfamily (MFS) profile" evidence="8">
    <location>
        <begin position="22"/>
        <end position="431"/>
    </location>
</feature>
<feature type="transmembrane region" description="Helical" evidence="7">
    <location>
        <begin position="58"/>
        <end position="76"/>
    </location>
</feature>
<dbReference type="SUPFAM" id="SSF103473">
    <property type="entry name" value="MFS general substrate transporter"/>
    <property type="match status" value="1"/>
</dbReference>
<evidence type="ECO:0000256" key="4">
    <source>
        <dbReference type="ARBA" id="ARBA00022989"/>
    </source>
</evidence>
<dbReference type="GO" id="GO:0015112">
    <property type="term" value="F:nitrate transmembrane transporter activity"/>
    <property type="evidence" value="ECO:0007669"/>
    <property type="project" value="InterPro"/>
</dbReference>
<feature type="transmembrane region" description="Helical" evidence="7">
    <location>
        <begin position="113"/>
        <end position="138"/>
    </location>
</feature>
<sequence length="449" mass="48667">MTSSNKATKIQLFDIWSPQMRAFHMSWFAFFLCFFAWFGIAPLMKVVRAEMDLTKSQVGWCIIGSVSITVLARLFVGWWCDRVGPRIAYTWLLIIGSIPVMAIGFADNFTSFLIFRVLIGVIGASFVITQYHTSIMFAPNCVGTANATSAGWGNMGGGVTQLVMPLIFGMFVTLFGFSESLGWRASMMVAGAVCALTGVAYFFLTQDTPNGNFKELRAAGKMESKAAVSGTFLEACKDYRVWALFLIYGACFGIELTINNVAALYFIDYFAYFQEMDSTKAIGAVGLIASLFGLMNLFARTLGGAFGDKFGQKWGLSGRVKWLFVVLFCEGLALMLFSQMNVLILAIPSLLVFSLFVQMSEGATFSVVPFINKRALGSVAGIVGAGGNVGAVAAGFLFKSEAITWPTALFIMGALVTLTSFLSFAVTFSPATEFDASREAEEALGLEPA</sequence>
<evidence type="ECO:0000256" key="3">
    <source>
        <dbReference type="ARBA" id="ARBA00022692"/>
    </source>
</evidence>